<feature type="non-terminal residue" evidence="5">
    <location>
        <position position="128"/>
    </location>
</feature>
<organism evidence="5 6">
    <name type="scientific">Diploptera punctata</name>
    <name type="common">Pacific beetle cockroach</name>
    <dbReference type="NCBI Taxonomy" id="6984"/>
    <lineage>
        <taxon>Eukaryota</taxon>
        <taxon>Metazoa</taxon>
        <taxon>Ecdysozoa</taxon>
        <taxon>Arthropoda</taxon>
        <taxon>Hexapoda</taxon>
        <taxon>Insecta</taxon>
        <taxon>Pterygota</taxon>
        <taxon>Neoptera</taxon>
        <taxon>Polyneoptera</taxon>
        <taxon>Dictyoptera</taxon>
        <taxon>Blattodea</taxon>
        <taxon>Blaberoidea</taxon>
        <taxon>Blaberidae</taxon>
        <taxon>Diplopterinae</taxon>
        <taxon>Diploptera</taxon>
    </lineage>
</organism>
<feature type="compositionally biased region" description="Basic residues" evidence="3">
    <location>
        <begin position="83"/>
        <end position="102"/>
    </location>
</feature>
<keyword evidence="2" id="KW-0347">Helicase</keyword>
<dbReference type="InterPro" id="IPR025313">
    <property type="entry name" value="SPB4-like_CTE"/>
</dbReference>
<reference evidence="5" key="2">
    <citation type="submission" date="2023-05" db="EMBL/GenBank/DDBJ databases">
        <authorList>
            <person name="Fouks B."/>
        </authorList>
    </citation>
    <scope>NUCLEOTIDE SEQUENCE</scope>
    <source>
        <strain evidence="5">Stay&amp;Tobe</strain>
        <tissue evidence="5">Testes</tissue>
    </source>
</reference>
<evidence type="ECO:0000313" key="5">
    <source>
        <dbReference type="EMBL" id="KAJ9596852.1"/>
    </source>
</evidence>
<reference evidence="5" key="1">
    <citation type="journal article" date="2023" name="IScience">
        <title>Live-bearing cockroach genome reveals convergent evolutionary mechanisms linked to viviparity in insects and beyond.</title>
        <authorList>
            <person name="Fouks B."/>
            <person name="Harrison M.C."/>
            <person name="Mikhailova A.A."/>
            <person name="Marchal E."/>
            <person name="English S."/>
            <person name="Carruthers M."/>
            <person name="Jennings E.C."/>
            <person name="Chiamaka E.L."/>
            <person name="Frigard R.A."/>
            <person name="Pippel M."/>
            <person name="Attardo G.M."/>
            <person name="Benoit J.B."/>
            <person name="Bornberg-Bauer E."/>
            <person name="Tobe S.S."/>
        </authorList>
    </citation>
    <scope>NUCLEOTIDE SEQUENCE</scope>
    <source>
        <strain evidence="5">Stay&amp;Tobe</strain>
    </source>
</reference>
<keyword evidence="2" id="KW-0547">Nucleotide-binding</keyword>
<evidence type="ECO:0000256" key="1">
    <source>
        <dbReference type="ARBA" id="ARBA00022801"/>
    </source>
</evidence>
<feature type="region of interest" description="Disordered" evidence="3">
    <location>
        <begin position="83"/>
        <end position="128"/>
    </location>
</feature>
<dbReference type="AlphaFoldDB" id="A0AAD8AEG1"/>
<name>A0AAD8AEG1_DIPPU</name>
<sequence length="128" mass="15289">AEELRSSVCCYISKFYLRVVLRERSMLYIFYKSFVSWARFYASYPKEVRNSFSFKEVHLGHFAKSFALRDPPSKIGGIVRRQFEHKKQHQQKHQQIRVKRPRPGSSSRKQREVSEFSSGLEPMKKKKK</sequence>
<dbReference type="Pfam" id="PF13959">
    <property type="entry name" value="CTE_SPB4"/>
    <property type="match status" value="1"/>
</dbReference>
<dbReference type="GO" id="GO:0016787">
    <property type="term" value="F:hydrolase activity"/>
    <property type="evidence" value="ECO:0007669"/>
    <property type="project" value="UniProtKB-KW"/>
</dbReference>
<dbReference type="GO" id="GO:0004386">
    <property type="term" value="F:helicase activity"/>
    <property type="evidence" value="ECO:0007669"/>
    <property type="project" value="UniProtKB-KW"/>
</dbReference>
<keyword evidence="1" id="KW-0378">Hydrolase</keyword>
<evidence type="ECO:0000256" key="3">
    <source>
        <dbReference type="SAM" id="MobiDB-lite"/>
    </source>
</evidence>
<accession>A0AAD8AEG1</accession>
<gene>
    <name evidence="5" type="ORF">L9F63_012108</name>
</gene>
<comment type="caution">
    <text evidence="5">The sequence shown here is derived from an EMBL/GenBank/DDBJ whole genome shotgun (WGS) entry which is preliminary data.</text>
</comment>
<dbReference type="EMBL" id="JASPKZ010001957">
    <property type="protein sequence ID" value="KAJ9596852.1"/>
    <property type="molecule type" value="Genomic_DNA"/>
</dbReference>
<evidence type="ECO:0000256" key="2">
    <source>
        <dbReference type="ARBA" id="ARBA00022806"/>
    </source>
</evidence>
<protein>
    <recommendedName>
        <fullName evidence="4">ATP-dependent rRNA helicase SPB4-like C-terminal extension domain-containing protein</fullName>
    </recommendedName>
</protein>
<dbReference type="Proteomes" id="UP001233999">
    <property type="component" value="Unassembled WGS sequence"/>
</dbReference>
<proteinExistence type="predicted"/>
<keyword evidence="2" id="KW-0067">ATP-binding</keyword>
<keyword evidence="6" id="KW-1185">Reference proteome</keyword>
<dbReference type="SMART" id="SM01178">
    <property type="entry name" value="DUF4217"/>
    <property type="match status" value="1"/>
</dbReference>
<evidence type="ECO:0000313" key="6">
    <source>
        <dbReference type="Proteomes" id="UP001233999"/>
    </source>
</evidence>
<feature type="domain" description="ATP-dependent rRNA helicase SPB4-like C-terminal extension" evidence="4">
    <location>
        <begin position="11"/>
        <end position="76"/>
    </location>
</feature>
<evidence type="ECO:0000259" key="4">
    <source>
        <dbReference type="SMART" id="SM01178"/>
    </source>
</evidence>